<feature type="compositionally biased region" description="Basic and acidic residues" evidence="2">
    <location>
        <begin position="493"/>
        <end position="505"/>
    </location>
</feature>
<accession>A0ABR1YEI5</accession>
<proteinExistence type="predicted"/>
<dbReference type="SUPFAM" id="SSF54534">
    <property type="entry name" value="FKBP-like"/>
    <property type="match status" value="1"/>
</dbReference>
<dbReference type="EMBL" id="JBBWRZ010000010">
    <property type="protein sequence ID" value="KAK8227277.1"/>
    <property type="molecule type" value="Genomic_DNA"/>
</dbReference>
<feature type="region of interest" description="Disordered" evidence="2">
    <location>
        <begin position="415"/>
        <end position="505"/>
    </location>
</feature>
<keyword evidence="4" id="KW-0732">Signal</keyword>
<feature type="transmembrane region" description="Helical" evidence="3">
    <location>
        <begin position="380"/>
        <end position="401"/>
    </location>
</feature>
<evidence type="ECO:0000256" key="1">
    <source>
        <dbReference type="PROSITE-ProRule" id="PRU00277"/>
    </source>
</evidence>
<dbReference type="PANTHER" id="PTHR31735">
    <property type="entry name" value="VACUOLAR MEMBRANE PROTEIN YPL162C"/>
    <property type="match status" value="1"/>
</dbReference>
<feature type="compositionally biased region" description="Pro residues" evidence="2">
    <location>
        <begin position="146"/>
        <end position="157"/>
    </location>
</feature>
<feature type="chain" id="PRO_5045556763" description="peptidylprolyl isomerase" evidence="4">
    <location>
        <begin position="32"/>
        <end position="505"/>
    </location>
</feature>
<dbReference type="Gene3D" id="3.10.50.40">
    <property type="match status" value="1"/>
</dbReference>
<gene>
    <name evidence="6" type="ORF">HDK90DRAFT_54512</name>
</gene>
<comment type="caution">
    <text evidence="6">The sequence shown here is derived from an EMBL/GenBank/DDBJ whole genome shotgun (WGS) entry which is preliminary data.</text>
</comment>
<feature type="transmembrane region" description="Helical" evidence="3">
    <location>
        <begin position="340"/>
        <end position="360"/>
    </location>
</feature>
<evidence type="ECO:0000256" key="2">
    <source>
        <dbReference type="SAM" id="MobiDB-lite"/>
    </source>
</evidence>
<keyword evidence="3" id="KW-1133">Transmembrane helix</keyword>
<organism evidence="6 7">
    <name type="scientific">Phyllosticta capitalensis</name>
    <dbReference type="NCBI Taxonomy" id="121624"/>
    <lineage>
        <taxon>Eukaryota</taxon>
        <taxon>Fungi</taxon>
        <taxon>Dikarya</taxon>
        <taxon>Ascomycota</taxon>
        <taxon>Pezizomycotina</taxon>
        <taxon>Dothideomycetes</taxon>
        <taxon>Dothideomycetes incertae sedis</taxon>
        <taxon>Botryosphaeriales</taxon>
        <taxon>Phyllostictaceae</taxon>
        <taxon>Phyllosticta</taxon>
    </lineage>
</organism>
<keyword evidence="3" id="KW-0472">Membrane</keyword>
<comment type="catalytic activity">
    <reaction evidence="1">
        <text>[protein]-peptidylproline (omega=180) = [protein]-peptidylproline (omega=0)</text>
        <dbReference type="Rhea" id="RHEA:16237"/>
        <dbReference type="Rhea" id="RHEA-COMP:10747"/>
        <dbReference type="Rhea" id="RHEA-COMP:10748"/>
        <dbReference type="ChEBI" id="CHEBI:83833"/>
        <dbReference type="ChEBI" id="CHEBI:83834"/>
        <dbReference type="EC" id="5.2.1.8"/>
    </reaction>
</comment>
<feature type="compositionally biased region" description="Basic and acidic residues" evidence="2">
    <location>
        <begin position="444"/>
        <end position="467"/>
    </location>
</feature>
<reference evidence="6 7" key="1">
    <citation type="submission" date="2024-04" db="EMBL/GenBank/DDBJ databases">
        <title>Phyllosticta paracitricarpa is synonymous to the EU quarantine fungus P. citricarpa based on phylogenomic analyses.</title>
        <authorList>
            <consortium name="Lawrence Berkeley National Laboratory"/>
            <person name="Van Ingen-Buijs V.A."/>
            <person name="Van Westerhoven A.C."/>
            <person name="Haridas S."/>
            <person name="Skiadas P."/>
            <person name="Martin F."/>
            <person name="Groenewald J.Z."/>
            <person name="Crous P.W."/>
            <person name="Seidl M.F."/>
        </authorList>
    </citation>
    <scope>NUCLEOTIDE SEQUENCE [LARGE SCALE GENOMIC DNA]</scope>
    <source>
        <strain evidence="6 7">CBS 123374</strain>
    </source>
</reference>
<dbReference type="Proteomes" id="UP001492380">
    <property type="component" value="Unassembled WGS sequence"/>
</dbReference>
<evidence type="ECO:0000256" key="4">
    <source>
        <dbReference type="SAM" id="SignalP"/>
    </source>
</evidence>
<feature type="compositionally biased region" description="Basic and acidic residues" evidence="2">
    <location>
        <begin position="159"/>
        <end position="184"/>
    </location>
</feature>
<keyword evidence="3" id="KW-0812">Transmembrane</keyword>
<keyword evidence="7" id="KW-1185">Reference proteome</keyword>
<feature type="transmembrane region" description="Helical" evidence="3">
    <location>
        <begin position="282"/>
        <end position="305"/>
    </location>
</feature>
<feature type="domain" description="PPIase FKBP-type" evidence="5">
    <location>
        <begin position="51"/>
        <end position="139"/>
    </location>
</feature>
<feature type="region of interest" description="Disordered" evidence="2">
    <location>
        <begin position="140"/>
        <end position="184"/>
    </location>
</feature>
<evidence type="ECO:0000313" key="7">
    <source>
        <dbReference type="Proteomes" id="UP001492380"/>
    </source>
</evidence>
<evidence type="ECO:0000259" key="5">
    <source>
        <dbReference type="PROSITE" id="PS50059"/>
    </source>
</evidence>
<name>A0ABR1YEI5_9PEZI</name>
<evidence type="ECO:0000256" key="3">
    <source>
        <dbReference type="SAM" id="Phobius"/>
    </source>
</evidence>
<protein>
    <recommendedName>
        <fullName evidence="1">peptidylprolyl isomerase</fullName>
        <ecNumber evidence="1">5.2.1.8</ecNumber>
    </recommendedName>
</protein>
<dbReference type="InterPro" id="IPR001179">
    <property type="entry name" value="PPIase_FKBP_dom"/>
</dbReference>
<dbReference type="PROSITE" id="PS50059">
    <property type="entry name" value="FKBP_PPIASE"/>
    <property type="match status" value="1"/>
</dbReference>
<dbReference type="PANTHER" id="PTHR31735:SF1">
    <property type="entry name" value="VACUOLAR MEMBRANE PROTEIN YPL162C"/>
    <property type="match status" value="1"/>
</dbReference>
<feature type="signal peptide" evidence="4">
    <location>
        <begin position="1"/>
        <end position="31"/>
    </location>
</feature>
<dbReference type="InterPro" id="IPR022127">
    <property type="entry name" value="STIMATE/YPL162C"/>
</dbReference>
<feature type="transmembrane region" description="Helical" evidence="3">
    <location>
        <begin position="190"/>
        <end position="212"/>
    </location>
</feature>
<keyword evidence="1" id="KW-0413">Isomerase</keyword>
<dbReference type="Pfam" id="PF12400">
    <property type="entry name" value="STIMATE"/>
    <property type="match status" value="1"/>
</dbReference>
<dbReference type="Pfam" id="PF00254">
    <property type="entry name" value="FKBP_C"/>
    <property type="match status" value="1"/>
</dbReference>
<dbReference type="EC" id="5.2.1.8" evidence="1"/>
<feature type="transmembrane region" description="Helical" evidence="3">
    <location>
        <begin position="233"/>
        <end position="250"/>
    </location>
</feature>
<evidence type="ECO:0000313" key="6">
    <source>
        <dbReference type="EMBL" id="KAK8227277.1"/>
    </source>
</evidence>
<dbReference type="InterPro" id="IPR046357">
    <property type="entry name" value="PPIase_dom_sf"/>
</dbReference>
<keyword evidence="1" id="KW-0697">Rotamase</keyword>
<sequence>MRLHRALCLARASPLSLLSVTLLAFSSQAAADSLDVQVTKDVTCTRKTHDGDIVNIHYRGALKSDNTVFDDSYKRGSPIGFQLGTGQVIQGFDAGSLDMCIGEARRLTIPPELAYGESGAGPIPPKSTLLFDIQLMGIEGVTPKTTPTPEPPPPLPPLHSEDEQHGHSEEQQHGGDSGPKQEEHRGECRLLGPFALVIQGALGALALLSLVWKRWRENPRRPVKVWSFDVSKQVVGSILLHLANLFMSMLSSGDFQIAAEQRIKAMRPDFAKDHDMPNPCSFYLLNLAIDTTLGIPILVFFLRLYHLLFLRTPMANPPESIKSGNYGHPPRATWWGKQSLIYFLGLFSMKLCVFFIFQVFPWLGWVGDWALRWTEGNEAVQIAFVMFIFPVVMNGIQYYIIDSFIKDPASGEARYEAVGAPDEDDERRRLQRDSFDDDSDEEAYEHGRDSEDQRKRPSRTSTHEVLKEANPLPIPEYHTLPGDGGSSSSPRSLDSDATKEIEDRK</sequence>